<protein>
    <submittedName>
        <fullName evidence="2">Uncharacterized protein</fullName>
    </submittedName>
</protein>
<dbReference type="Proteomes" id="UP000053411">
    <property type="component" value="Unassembled WGS sequence"/>
</dbReference>
<feature type="region of interest" description="Disordered" evidence="1">
    <location>
        <begin position="1"/>
        <end position="21"/>
    </location>
</feature>
<accession>A0A0D2JZY7</accession>
<evidence type="ECO:0000256" key="1">
    <source>
        <dbReference type="SAM" id="MobiDB-lite"/>
    </source>
</evidence>
<feature type="compositionally biased region" description="Low complexity" evidence="1">
    <location>
        <begin position="487"/>
        <end position="497"/>
    </location>
</feature>
<feature type="compositionally biased region" description="Basic and acidic residues" evidence="1">
    <location>
        <begin position="203"/>
        <end position="216"/>
    </location>
</feature>
<evidence type="ECO:0000313" key="2">
    <source>
        <dbReference type="EMBL" id="KIX96199.1"/>
    </source>
</evidence>
<keyword evidence="3" id="KW-1185">Reference proteome</keyword>
<feature type="region of interest" description="Disordered" evidence="1">
    <location>
        <begin position="194"/>
        <end position="503"/>
    </location>
</feature>
<dbReference type="AlphaFoldDB" id="A0A0D2JZY7"/>
<gene>
    <name evidence="2" type="ORF">Z520_07977</name>
</gene>
<dbReference type="RefSeq" id="XP_016630322.1">
    <property type="nucleotide sequence ID" value="XM_016778474.1"/>
</dbReference>
<feature type="compositionally biased region" description="Low complexity" evidence="1">
    <location>
        <begin position="319"/>
        <end position="337"/>
    </location>
</feature>
<name>A0A0D2JZY7_9EURO</name>
<feature type="compositionally biased region" description="Basic and acidic residues" evidence="1">
    <location>
        <begin position="276"/>
        <end position="285"/>
    </location>
</feature>
<proteinExistence type="predicted"/>
<feature type="compositionally biased region" description="Polar residues" evidence="1">
    <location>
        <begin position="415"/>
        <end position="438"/>
    </location>
</feature>
<feature type="compositionally biased region" description="Pro residues" evidence="1">
    <location>
        <begin position="474"/>
        <end position="486"/>
    </location>
</feature>
<feature type="compositionally biased region" description="Low complexity" evidence="1">
    <location>
        <begin position="442"/>
        <end position="453"/>
    </location>
</feature>
<feature type="compositionally biased region" description="Low complexity" evidence="1">
    <location>
        <begin position="240"/>
        <end position="254"/>
    </location>
</feature>
<feature type="compositionally biased region" description="Polar residues" evidence="1">
    <location>
        <begin position="77"/>
        <end position="89"/>
    </location>
</feature>
<dbReference type="EMBL" id="KN848078">
    <property type="protein sequence ID" value="KIX96199.1"/>
    <property type="molecule type" value="Genomic_DNA"/>
</dbReference>
<reference evidence="2 3" key="1">
    <citation type="submission" date="2015-01" db="EMBL/GenBank/DDBJ databases">
        <title>The Genome Sequence of Fonsecaea multimorphosa CBS 102226.</title>
        <authorList>
            <consortium name="The Broad Institute Genomics Platform"/>
            <person name="Cuomo C."/>
            <person name="de Hoog S."/>
            <person name="Gorbushina A."/>
            <person name="Stielow B."/>
            <person name="Teixiera M."/>
            <person name="Abouelleil A."/>
            <person name="Chapman S.B."/>
            <person name="Priest M."/>
            <person name="Young S.K."/>
            <person name="Wortman J."/>
            <person name="Nusbaum C."/>
            <person name="Birren B."/>
        </authorList>
    </citation>
    <scope>NUCLEOTIDE SEQUENCE [LARGE SCALE GENOMIC DNA]</scope>
    <source>
        <strain evidence="2 3">CBS 102226</strain>
    </source>
</reference>
<dbReference type="GeneID" id="27713723"/>
<organism evidence="2 3">
    <name type="scientific">Fonsecaea multimorphosa CBS 102226</name>
    <dbReference type="NCBI Taxonomy" id="1442371"/>
    <lineage>
        <taxon>Eukaryota</taxon>
        <taxon>Fungi</taxon>
        <taxon>Dikarya</taxon>
        <taxon>Ascomycota</taxon>
        <taxon>Pezizomycotina</taxon>
        <taxon>Eurotiomycetes</taxon>
        <taxon>Chaetothyriomycetidae</taxon>
        <taxon>Chaetothyriales</taxon>
        <taxon>Herpotrichiellaceae</taxon>
        <taxon>Fonsecaea</taxon>
    </lineage>
</organism>
<dbReference type="OrthoDB" id="1749473at2759"/>
<feature type="compositionally biased region" description="Polar residues" evidence="1">
    <location>
        <begin position="145"/>
        <end position="163"/>
    </location>
</feature>
<sequence>MSVEAPLSTAPTEEVSGWWPSERSAKARFKALLSRTKLEKLTRQNKVESAAVRANLSQSACSGRVAPAPGLADAKESNSNTNPSGPTQCAPQQQARPARRLKVQRSLTSIDPLYPRPLIAERFPDEPGPASPLAPQPAMYRKTSRNVSRSTTDSSVHTLNSVDPPTEPSLSDGHSVYTTHTSFSSYASSSSYAAAEPSFAVAKSHEAPTPGDRRPEMSTPTPDESGVLCMSMPTPKKNTRPFPSLSLTTTPRSSQDANSHDFFVQKPLPPLPASRRQLDGNEQRRVSTVAPLPEPGHIRKTSARYRCEPPGTSTSRCATPTSPSSGPPSGLRSRSSSHTVDSAEGGRKRAASYSLFPRTPSAGQQKLPINGMPSPPATQCSLQCPDKPTDAETGDLARPSPPSRRDQRRHGKVLCSSTNLVADLTGVSQRSQTSSSGEEVNPRPAVRVARTPRQSILQRQKSMPYLIRPRTPSSGPPPDEPLPALPPEASSCLALPPRSYHER</sequence>
<feature type="compositionally biased region" description="Pro residues" evidence="1">
    <location>
        <begin position="126"/>
        <end position="135"/>
    </location>
</feature>
<feature type="region of interest" description="Disordered" evidence="1">
    <location>
        <begin position="43"/>
        <end position="177"/>
    </location>
</feature>
<dbReference type="VEuPathDB" id="FungiDB:Z520_07977"/>
<dbReference type="STRING" id="1442371.A0A0D2JZY7"/>
<evidence type="ECO:0000313" key="3">
    <source>
        <dbReference type="Proteomes" id="UP000053411"/>
    </source>
</evidence>